<comment type="similarity">
    <text evidence="1">Belongs to the sigma-70 factor family. ECF subfamily.</text>
</comment>
<keyword evidence="2" id="KW-0805">Transcription regulation</keyword>
<evidence type="ECO:0000313" key="8">
    <source>
        <dbReference type="EMBL" id="KAA2261505.1"/>
    </source>
</evidence>
<dbReference type="EMBL" id="VUOB01000028">
    <property type="protein sequence ID" value="KAA2261505.1"/>
    <property type="molecule type" value="Genomic_DNA"/>
</dbReference>
<dbReference type="PANTHER" id="PTHR43133:SF52">
    <property type="entry name" value="ECF RNA POLYMERASE SIGMA FACTOR SIGL"/>
    <property type="match status" value="1"/>
</dbReference>
<keyword evidence="3" id="KW-0731">Sigma factor</keyword>
<dbReference type="RefSeq" id="WP_149850582.1">
    <property type="nucleotide sequence ID" value="NZ_VUOB01000028.1"/>
</dbReference>
<dbReference type="Pfam" id="PF04542">
    <property type="entry name" value="Sigma70_r2"/>
    <property type="match status" value="1"/>
</dbReference>
<dbReference type="InterPro" id="IPR007630">
    <property type="entry name" value="RNA_pol_sigma70_r4"/>
</dbReference>
<dbReference type="Gene3D" id="1.10.10.10">
    <property type="entry name" value="Winged helix-like DNA-binding domain superfamily/Winged helix DNA-binding domain"/>
    <property type="match status" value="1"/>
</dbReference>
<dbReference type="OrthoDB" id="9811152at2"/>
<dbReference type="GO" id="GO:0016987">
    <property type="term" value="F:sigma factor activity"/>
    <property type="evidence" value="ECO:0007669"/>
    <property type="project" value="UniProtKB-KW"/>
</dbReference>
<dbReference type="Proteomes" id="UP000323454">
    <property type="component" value="Unassembled WGS sequence"/>
</dbReference>
<dbReference type="CDD" id="cd06171">
    <property type="entry name" value="Sigma70_r4"/>
    <property type="match status" value="1"/>
</dbReference>
<name>A0A5B2XEN0_9PSEU</name>
<dbReference type="Pfam" id="PF04545">
    <property type="entry name" value="Sigma70_r4"/>
    <property type="match status" value="1"/>
</dbReference>
<keyword evidence="9" id="KW-1185">Reference proteome</keyword>
<evidence type="ECO:0000256" key="1">
    <source>
        <dbReference type="ARBA" id="ARBA00010641"/>
    </source>
</evidence>
<protein>
    <submittedName>
        <fullName evidence="8">Sigma-70 family RNA polymerase sigma factor</fullName>
    </submittedName>
</protein>
<feature type="domain" description="RNA polymerase sigma-70 region 2" evidence="6">
    <location>
        <begin position="28"/>
        <end position="96"/>
    </location>
</feature>
<dbReference type="SUPFAM" id="SSF88659">
    <property type="entry name" value="Sigma3 and sigma4 domains of RNA polymerase sigma factors"/>
    <property type="match status" value="1"/>
</dbReference>
<accession>A0A5B2XEN0</accession>
<dbReference type="SUPFAM" id="SSF88946">
    <property type="entry name" value="Sigma2 domain of RNA polymerase sigma factors"/>
    <property type="match status" value="1"/>
</dbReference>
<sequence length="200" mass="22730">MSTRRLLTALPQPANPAPRMDNRVLADLARQHAPVLLRYVTRLTFNDPHLAEDIVQETLFRAWQHPQTLTTQHASIRPWLFTVARNLVHDHRRSRHARQVDYYGTECDLPRRAAVAANPAESVVEHQAMLVALGRLSAQHREVVVQLYYLDRSLADAARVLGVPVGTVKSRAYYALRALRLALDEPETRSSHAEPLRQVC</sequence>
<dbReference type="GO" id="GO:0003677">
    <property type="term" value="F:DNA binding"/>
    <property type="evidence" value="ECO:0007669"/>
    <property type="project" value="UniProtKB-KW"/>
</dbReference>
<evidence type="ECO:0000256" key="3">
    <source>
        <dbReference type="ARBA" id="ARBA00023082"/>
    </source>
</evidence>
<dbReference type="InterPro" id="IPR014284">
    <property type="entry name" value="RNA_pol_sigma-70_dom"/>
</dbReference>
<dbReference type="GO" id="GO:0006352">
    <property type="term" value="P:DNA-templated transcription initiation"/>
    <property type="evidence" value="ECO:0007669"/>
    <property type="project" value="InterPro"/>
</dbReference>
<reference evidence="8 9" key="1">
    <citation type="submission" date="2019-09" db="EMBL/GenBank/DDBJ databases">
        <title>Goodfellowia gen. nov., a new genus of the Pseudonocardineae related to Actinoalloteichus, containing Goodfellowia coeruleoviolacea gen. nov., comb. nov. gen. nov., comb. nov.</title>
        <authorList>
            <person name="Labeda D."/>
        </authorList>
    </citation>
    <scope>NUCLEOTIDE SEQUENCE [LARGE SCALE GENOMIC DNA]</scope>
    <source>
        <strain evidence="8 9">AN110305</strain>
    </source>
</reference>
<dbReference type="InterPro" id="IPR039425">
    <property type="entry name" value="RNA_pol_sigma-70-like"/>
</dbReference>
<dbReference type="InterPro" id="IPR007627">
    <property type="entry name" value="RNA_pol_sigma70_r2"/>
</dbReference>
<organism evidence="8 9">
    <name type="scientific">Solihabitans fulvus</name>
    <dbReference type="NCBI Taxonomy" id="1892852"/>
    <lineage>
        <taxon>Bacteria</taxon>
        <taxon>Bacillati</taxon>
        <taxon>Actinomycetota</taxon>
        <taxon>Actinomycetes</taxon>
        <taxon>Pseudonocardiales</taxon>
        <taxon>Pseudonocardiaceae</taxon>
        <taxon>Solihabitans</taxon>
    </lineage>
</organism>
<dbReference type="InterPro" id="IPR036388">
    <property type="entry name" value="WH-like_DNA-bd_sf"/>
</dbReference>
<proteinExistence type="inferred from homology"/>
<dbReference type="PANTHER" id="PTHR43133">
    <property type="entry name" value="RNA POLYMERASE ECF-TYPE SIGMA FACTO"/>
    <property type="match status" value="1"/>
</dbReference>
<evidence type="ECO:0000313" key="9">
    <source>
        <dbReference type="Proteomes" id="UP000323454"/>
    </source>
</evidence>
<evidence type="ECO:0000256" key="2">
    <source>
        <dbReference type="ARBA" id="ARBA00023015"/>
    </source>
</evidence>
<feature type="domain" description="RNA polymerase sigma-70 region 4" evidence="7">
    <location>
        <begin position="132"/>
        <end position="180"/>
    </location>
</feature>
<comment type="caution">
    <text evidence="8">The sequence shown here is derived from an EMBL/GenBank/DDBJ whole genome shotgun (WGS) entry which is preliminary data.</text>
</comment>
<evidence type="ECO:0000259" key="6">
    <source>
        <dbReference type="Pfam" id="PF04542"/>
    </source>
</evidence>
<gene>
    <name evidence="8" type="ORF">F0L68_17170</name>
</gene>
<keyword evidence="5" id="KW-0804">Transcription</keyword>
<evidence type="ECO:0000259" key="7">
    <source>
        <dbReference type="Pfam" id="PF04545"/>
    </source>
</evidence>
<dbReference type="Gene3D" id="1.10.1740.10">
    <property type="match status" value="1"/>
</dbReference>
<dbReference type="AlphaFoldDB" id="A0A5B2XEN0"/>
<evidence type="ECO:0000256" key="5">
    <source>
        <dbReference type="ARBA" id="ARBA00023163"/>
    </source>
</evidence>
<dbReference type="InterPro" id="IPR013325">
    <property type="entry name" value="RNA_pol_sigma_r2"/>
</dbReference>
<dbReference type="InterPro" id="IPR013324">
    <property type="entry name" value="RNA_pol_sigma_r3/r4-like"/>
</dbReference>
<dbReference type="NCBIfam" id="TIGR02937">
    <property type="entry name" value="sigma70-ECF"/>
    <property type="match status" value="1"/>
</dbReference>
<evidence type="ECO:0000256" key="4">
    <source>
        <dbReference type="ARBA" id="ARBA00023125"/>
    </source>
</evidence>
<keyword evidence="4" id="KW-0238">DNA-binding</keyword>
<reference evidence="8 9" key="2">
    <citation type="submission" date="2019-09" db="EMBL/GenBank/DDBJ databases">
        <authorList>
            <person name="Jin C."/>
        </authorList>
    </citation>
    <scope>NUCLEOTIDE SEQUENCE [LARGE SCALE GENOMIC DNA]</scope>
    <source>
        <strain evidence="8 9">AN110305</strain>
    </source>
</reference>